<name>A0A6G1H0P7_9PEZI</name>
<dbReference type="AlphaFoldDB" id="A0A6G1H0P7"/>
<sequence length="140" mass="15937">MGCGTEWLNTRRIGVQRSPSPRSHDSRWMPSQPPARAVDGRLLRNKQLRRRRRTAFWKASRFPEETTIRSQIVPFLLGDAFQVSVPVPRRLDWLSTVRWPSELSSHIRSVCLGASSSRKCHPPKAVSEALTSTIKFSCSP</sequence>
<protein>
    <submittedName>
        <fullName evidence="2">Uncharacterized protein</fullName>
    </submittedName>
</protein>
<feature type="region of interest" description="Disordered" evidence="1">
    <location>
        <begin position="1"/>
        <end position="35"/>
    </location>
</feature>
<keyword evidence="3" id="KW-1185">Reference proteome</keyword>
<reference evidence="2" key="1">
    <citation type="journal article" date="2020" name="Stud. Mycol.">
        <title>101 Dothideomycetes genomes: a test case for predicting lifestyles and emergence of pathogens.</title>
        <authorList>
            <person name="Haridas S."/>
            <person name="Albert R."/>
            <person name="Binder M."/>
            <person name="Bloem J."/>
            <person name="Labutti K."/>
            <person name="Salamov A."/>
            <person name="Andreopoulos B."/>
            <person name="Baker S."/>
            <person name="Barry K."/>
            <person name="Bills G."/>
            <person name="Bluhm B."/>
            <person name="Cannon C."/>
            <person name="Castanera R."/>
            <person name="Culley D."/>
            <person name="Daum C."/>
            <person name="Ezra D."/>
            <person name="Gonzalez J."/>
            <person name="Henrissat B."/>
            <person name="Kuo A."/>
            <person name="Liang C."/>
            <person name="Lipzen A."/>
            <person name="Lutzoni F."/>
            <person name="Magnuson J."/>
            <person name="Mondo S."/>
            <person name="Nolan M."/>
            <person name="Ohm R."/>
            <person name="Pangilinan J."/>
            <person name="Park H.-J."/>
            <person name="Ramirez L."/>
            <person name="Alfaro M."/>
            <person name="Sun H."/>
            <person name="Tritt A."/>
            <person name="Yoshinaga Y."/>
            <person name="Zwiers L.-H."/>
            <person name="Turgeon B."/>
            <person name="Goodwin S."/>
            <person name="Spatafora J."/>
            <person name="Crous P."/>
            <person name="Grigoriev I."/>
        </authorList>
    </citation>
    <scope>NUCLEOTIDE SEQUENCE</scope>
    <source>
        <strain evidence="2">CBS 113979</strain>
    </source>
</reference>
<proteinExistence type="predicted"/>
<dbReference type="EMBL" id="ML977155">
    <property type="protein sequence ID" value="KAF1986755.1"/>
    <property type="molecule type" value="Genomic_DNA"/>
</dbReference>
<evidence type="ECO:0000256" key="1">
    <source>
        <dbReference type="SAM" id="MobiDB-lite"/>
    </source>
</evidence>
<dbReference type="Proteomes" id="UP000800041">
    <property type="component" value="Unassembled WGS sequence"/>
</dbReference>
<evidence type="ECO:0000313" key="2">
    <source>
        <dbReference type="EMBL" id="KAF1986755.1"/>
    </source>
</evidence>
<accession>A0A6G1H0P7</accession>
<gene>
    <name evidence="2" type="ORF">K402DRAFT_65568</name>
</gene>
<organism evidence="2 3">
    <name type="scientific">Aulographum hederae CBS 113979</name>
    <dbReference type="NCBI Taxonomy" id="1176131"/>
    <lineage>
        <taxon>Eukaryota</taxon>
        <taxon>Fungi</taxon>
        <taxon>Dikarya</taxon>
        <taxon>Ascomycota</taxon>
        <taxon>Pezizomycotina</taxon>
        <taxon>Dothideomycetes</taxon>
        <taxon>Pleosporomycetidae</taxon>
        <taxon>Aulographales</taxon>
        <taxon>Aulographaceae</taxon>
    </lineage>
</organism>
<evidence type="ECO:0000313" key="3">
    <source>
        <dbReference type="Proteomes" id="UP000800041"/>
    </source>
</evidence>